<name>A0A2P7QH66_9SPHN</name>
<sequence>MKSRFFAAIAAFVAGSVAASAASATEWPNGAKTAVVLTYDDALTSQLDHAVPLLNQAGLKATFFLANVKQADLPRWRAAAAEGHELGNHTIFHPCSAASFPADPRYTSEAYTVPSMLKEIEQQNVLLTAIDGKPRHGMATPCGQSVAGGADYLEALRAAGFVTYVRGVNVTPEDLRRDASRIDPMHVPARGFPESATGRDLIAFAEQGRDGGGLAVFLFHGVAGDYLQVSDTAHRELVAWLAANRKDIWVTTLQEALDWAKAHP</sequence>
<keyword evidence="9" id="KW-1185">Reference proteome</keyword>
<dbReference type="SUPFAM" id="SSF88713">
    <property type="entry name" value="Glycoside hydrolase/deacetylase"/>
    <property type="match status" value="1"/>
</dbReference>
<evidence type="ECO:0000256" key="3">
    <source>
        <dbReference type="ARBA" id="ARBA00020071"/>
    </source>
</evidence>
<feature type="signal peptide" evidence="6">
    <location>
        <begin position="1"/>
        <end position="21"/>
    </location>
</feature>
<evidence type="ECO:0000256" key="1">
    <source>
        <dbReference type="ARBA" id="ARBA00003236"/>
    </source>
</evidence>
<evidence type="ECO:0000256" key="5">
    <source>
        <dbReference type="ARBA" id="ARBA00032976"/>
    </source>
</evidence>
<evidence type="ECO:0000256" key="4">
    <source>
        <dbReference type="ARBA" id="ARBA00022729"/>
    </source>
</evidence>
<dbReference type="Gene3D" id="3.20.20.370">
    <property type="entry name" value="Glycoside hydrolase/deacetylase"/>
    <property type="match status" value="1"/>
</dbReference>
<evidence type="ECO:0000313" key="8">
    <source>
        <dbReference type="EMBL" id="PSJ37302.1"/>
    </source>
</evidence>
<dbReference type="Proteomes" id="UP000241167">
    <property type="component" value="Unassembled WGS sequence"/>
</dbReference>
<dbReference type="OrthoDB" id="276604at2"/>
<dbReference type="InterPro" id="IPR002509">
    <property type="entry name" value="NODB_dom"/>
</dbReference>
<dbReference type="InterPro" id="IPR011330">
    <property type="entry name" value="Glyco_hydro/deAcase_b/a-brl"/>
</dbReference>
<accession>A0A2P7QH66</accession>
<dbReference type="PANTHER" id="PTHR34216:SF11">
    <property type="entry name" value="CHITOOLIGOSACCHARIDE DEACETYLASE"/>
    <property type="match status" value="1"/>
</dbReference>
<dbReference type="EMBL" id="PXYI01000009">
    <property type="protein sequence ID" value="PSJ37302.1"/>
    <property type="molecule type" value="Genomic_DNA"/>
</dbReference>
<dbReference type="AlphaFoldDB" id="A0A2P7QH66"/>
<dbReference type="Pfam" id="PF01522">
    <property type="entry name" value="Polysacc_deac_1"/>
    <property type="match status" value="1"/>
</dbReference>
<comment type="similarity">
    <text evidence="2">Belongs to the polysaccharide deacetylase family.</text>
</comment>
<feature type="chain" id="PRO_5015148387" description="Chitooligosaccharide deacetylase" evidence="6">
    <location>
        <begin position="22"/>
        <end position="264"/>
    </location>
</feature>
<gene>
    <name evidence="8" type="ORF">C7I55_22540</name>
</gene>
<feature type="domain" description="NodB homology" evidence="7">
    <location>
        <begin position="33"/>
        <end position="264"/>
    </location>
</feature>
<dbReference type="CDD" id="cd10967">
    <property type="entry name" value="CE4_GLA_like_6s"/>
    <property type="match status" value="1"/>
</dbReference>
<organism evidence="8 9">
    <name type="scientific">Allosphingosinicella deserti</name>
    <dbReference type="NCBI Taxonomy" id="2116704"/>
    <lineage>
        <taxon>Bacteria</taxon>
        <taxon>Pseudomonadati</taxon>
        <taxon>Pseudomonadota</taxon>
        <taxon>Alphaproteobacteria</taxon>
        <taxon>Sphingomonadales</taxon>
        <taxon>Sphingomonadaceae</taxon>
        <taxon>Allosphingosinicella</taxon>
    </lineage>
</organism>
<dbReference type="InterPro" id="IPR051398">
    <property type="entry name" value="Polysacch_Deacetylase"/>
</dbReference>
<dbReference type="GO" id="GO:0016810">
    <property type="term" value="F:hydrolase activity, acting on carbon-nitrogen (but not peptide) bonds"/>
    <property type="evidence" value="ECO:0007669"/>
    <property type="project" value="InterPro"/>
</dbReference>
<evidence type="ECO:0000256" key="2">
    <source>
        <dbReference type="ARBA" id="ARBA00010973"/>
    </source>
</evidence>
<protein>
    <recommendedName>
        <fullName evidence="3">Chitooligosaccharide deacetylase</fullName>
    </recommendedName>
    <alternativeName>
        <fullName evidence="5">Nodulation protein B</fullName>
    </alternativeName>
</protein>
<keyword evidence="4 6" id="KW-0732">Signal</keyword>
<comment type="caution">
    <text evidence="8">The sequence shown here is derived from an EMBL/GenBank/DDBJ whole genome shotgun (WGS) entry which is preliminary data.</text>
</comment>
<dbReference type="RefSeq" id="WP_106515294.1">
    <property type="nucleotide sequence ID" value="NZ_PXYI01000009.1"/>
</dbReference>
<evidence type="ECO:0000259" key="7">
    <source>
        <dbReference type="PROSITE" id="PS51677"/>
    </source>
</evidence>
<dbReference type="PANTHER" id="PTHR34216">
    <property type="match status" value="1"/>
</dbReference>
<proteinExistence type="inferred from homology"/>
<comment type="function">
    <text evidence="1">Is involved in generating a small heat-stable compound (Nod), an acylated oligomer of N-acetylglucosamine, that stimulates mitosis in various plant protoplasts.</text>
</comment>
<reference evidence="8 9" key="1">
    <citation type="submission" date="2018-03" db="EMBL/GenBank/DDBJ databases">
        <title>The draft genome of Sphingosinicella sp. GL-C-18.</title>
        <authorList>
            <person name="Liu L."/>
            <person name="Li L."/>
            <person name="Liang L."/>
            <person name="Zhang X."/>
            <person name="Wang T."/>
        </authorList>
    </citation>
    <scope>NUCLEOTIDE SEQUENCE [LARGE SCALE GENOMIC DNA]</scope>
    <source>
        <strain evidence="8 9">GL-C-18</strain>
    </source>
</reference>
<dbReference type="PROSITE" id="PS51677">
    <property type="entry name" value="NODB"/>
    <property type="match status" value="1"/>
</dbReference>
<evidence type="ECO:0000256" key="6">
    <source>
        <dbReference type="SAM" id="SignalP"/>
    </source>
</evidence>
<dbReference type="GO" id="GO:0005975">
    <property type="term" value="P:carbohydrate metabolic process"/>
    <property type="evidence" value="ECO:0007669"/>
    <property type="project" value="InterPro"/>
</dbReference>
<evidence type="ECO:0000313" key="9">
    <source>
        <dbReference type="Proteomes" id="UP000241167"/>
    </source>
</evidence>